<reference evidence="3" key="1">
    <citation type="submission" date="2015-05" db="EMBL/GenBank/DDBJ databases">
        <authorList>
            <person name="Fogelqvist Johan"/>
        </authorList>
    </citation>
    <scope>NUCLEOTIDE SEQUENCE [LARGE SCALE GENOMIC DNA]</scope>
</reference>
<evidence type="ECO:0000313" key="2">
    <source>
        <dbReference type="EMBL" id="CRK46526.1"/>
    </source>
</evidence>
<name>A0A0G4NJG8_VERLO</name>
<organism evidence="2 3">
    <name type="scientific">Verticillium longisporum</name>
    <name type="common">Verticillium dahliae var. longisporum</name>
    <dbReference type="NCBI Taxonomy" id="100787"/>
    <lineage>
        <taxon>Eukaryota</taxon>
        <taxon>Fungi</taxon>
        <taxon>Dikarya</taxon>
        <taxon>Ascomycota</taxon>
        <taxon>Pezizomycotina</taxon>
        <taxon>Sordariomycetes</taxon>
        <taxon>Hypocreomycetidae</taxon>
        <taxon>Glomerellales</taxon>
        <taxon>Plectosphaerellaceae</taxon>
        <taxon>Verticillium</taxon>
    </lineage>
</organism>
<feature type="non-terminal residue" evidence="2">
    <location>
        <position position="83"/>
    </location>
</feature>
<evidence type="ECO:0000256" key="1">
    <source>
        <dbReference type="SAM" id="MobiDB-lite"/>
    </source>
</evidence>
<sequence>GHPRRGPSTPSGSRSLHSQQGRPARLPPLAKEEPRRHPRRHLRLQHYSTSPPYRVHAQPRCRARRDRPDQGLPQRPRPRLRHR</sequence>
<gene>
    <name evidence="2" type="ORF">BN1723_016679</name>
</gene>
<protein>
    <submittedName>
        <fullName evidence="2">Uncharacterized protein</fullName>
    </submittedName>
</protein>
<feature type="non-terminal residue" evidence="2">
    <location>
        <position position="1"/>
    </location>
</feature>
<feature type="compositionally biased region" description="Low complexity" evidence="1">
    <location>
        <begin position="1"/>
        <end position="15"/>
    </location>
</feature>
<dbReference type="AlphaFoldDB" id="A0A0G4NJG8"/>
<evidence type="ECO:0000313" key="3">
    <source>
        <dbReference type="Proteomes" id="UP000045706"/>
    </source>
</evidence>
<accession>A0A0G4NJG8</accession>
<dbReference type="Proteomes" id="UP000045706">
    <property type="component" value="Unassembled WGS sequence"/>
</dbReference>
<proteinExistence type="predicted"/>
<feature type="region of interest" description="Disordered" evidence="1">
    <location>
        <begin position="1"/>
        <end position="83"/>
    </location>
</feature>
<dbReference type="EMBL" id="CVQI01035773">
    <property type="protein sequence ID" value="CRK46526.1"/>
    <property type="molecule type" value="Genomic_DNA"/>
</dbReference>